<evidence type="ECO:0000256" key="9">
    <source>
        <dbReference type="ARBA" id="ARBA00022989"/>
    </source>
</evidence>
<keyword evidence="11" id="KW-0325">Glycoprotein</keyword>
<evidence type="ECO:0000256" key="6">
    <source>
        <dbReference type="ARBA" id="ARBA00022737"/>
    </source>
</evidence>
<dbReference type="Proteomes" id="UP000695007">
    <property type="component" value="Unplaced"/>
</dbReference>
<evidence type="ECO:0000256" key="1">
    <source>
        <dbReference type="ARBA" id="ARBA00004251"/>
    </source>
</evidence>
<dbReference type="GO" id="GO:0005509">
    <property type="term" value="F:calcium ion binding"/>
    <property type="evidence" value="ECO:0007669"/>
    <property type="project" value="UniProtKB-UniRule"/>
</dbReference>
<evidence type="ECO:0000256" key="10">
    <source>
        <dbReference type="ARBA" id="ARBA00023136"/>
    </source>
</evidence>
<keyword evidence="9" id="KW-1133">Transmembrane helix</keyword>
<dbReference type="Gene3D" id="2.60.40.60">
    <property type="entry name" value="Cadherins"/>
    <property type="match status" value="5"/>
</dbReference>
<dbReference type="PROSITE" id="PS00232">
    <property type="entry name" value="CADHERIN_1"/>
    <property type="match status" value="2"/>
</dbReference>
<keyword evidence="4" id="KW-0479">Metal-binding</keyword>
<feature type="domain" description="Cadherin" evidence="16">
    <location>
        <begin position="622"/>
        <end position="712"/>
    </location>
</feature>
<keyword evidence="3" id="KW-0812">Transmembrane</keyword>
<feature type="region of interest" description="Disordered" evidence="14">
    <location>
        <begin position="1457"/>
        <end position="1492"/>
    </location>
</feature>
<feature type="region of interest" description="Disordered" evidence="14">
    <location>
        <begin position="1517"/>
        <end position="1548"/>
    </location>
</feature>
<feature type="region of interest" description="Disordered" evidence="14">
    <location>
        <begin position="1211"/>
        <end position="1236"/>
    </location>
</feature>
<feature type="domain" description="Cadherin" evidence="16">
    <location>
        <begin position="260"/>
        <end position="376"/>
    </location>
</feature>
<feature type="region of interest" description="Disordered" evidence="14">
    <location>
        <begin position="1340"/>
        <end position="1361"/>
    </location>
</feature>
<keyword evidence="5 15" id="KW-0732">Signal</keyword>
<dbReference type="SMART" id="SM00112">
    <property type="entry name" value="CA"/>
    <property type="match status" value="5"/>
</dbReference>
<evidence type="ECO:0000259" key="16">
    <source>
        <dbReference type="PROSITE" id="PS50268"/>
    </source>
</evidence>
<dbReference type="GO" id="GO:0016342">
    <property type="term" value="C:catenin complex"/>
    <property type="evidence" value="ECO:0007669"/>
    <property type="project" value="TreeGrafter"/>
</dbReference>
<dbReference type="InterPro" id="IPR039808">
    <property type="entry name" value="Cadherin"/>
</dbReference>
<dbReference type="FunFam" id="2.60.40.60:FF:000118">
    <property type="entry name" value="protocadherin Fat 4"/>
    <property type="match status" value="1"/>
</dbReference>
<dbReference type="FunFam" id="2.60.40.60:FF:000289">
    <property type="entry name" value="cadherin-86C isoform X2"/>
    <property type="match status" value="1"/>
</dbReference>
<dbReference type="InterPro" id="IPR002126">
    <property type="entry name" value="Cadherin-like_dom"/>
</dbReference>
<dbReference type="CDD" id="cd11304">
    <property type="entry name" value="Cadherin_repeat"/>
    <property type="match status" value="5"/>
</dbReference>
<evidence type="ECO:0000256" key="3">
    <source>
        <dbReference type="ARBA" id="ARBA00022692"/>
    </source>
</evidence>
<dbReference type="GO" id="GO:0008013">
    <property type="term" value="F:beta-catenin binding"/>
    <property type="evidence" value="ECO:0007669"/>
    <property type="project" value="TreeGrafter"/>
</dbReference>
<keyword evidence="7 13" id="KW-0106">Calcium</keyword>
<reference evidence="18" key="1">
    <citation type="submission" date="2025-08" db="UniProtKB">
        <authorList>
            <consortium name="RefSeq"/>
        </authorList>
    </citation>
    <scope>IDENTIFICATION</scope>
</reference>
<evidence type="ECO:0000256" key="7">
    <source>
        <dbReference type="ARBA" id="ARBA00022837"/>
    </source>
</evidence>
<evidence type="ECO:0000256" key="13">
    <source>
        <dbReference type="PROSITE-ProRule" id="PRU00043"/>
    </source>
</evidence>
<accession>A0AAJ7DXF9</accession>
<feature type="domain" description="Cadherin" evidence="16">
    <location>
        <begin position="494"/>
        <end position="600"/>
    </location>
</feature>
<dbReference type="GeneID" id="105363850"/>
<evidence type="ECO:0000256" key="15">
    <source>
        <dbReference type="SAM" id="SignalP"/>
    </source>
</evidence>
<dbReference type="KEGG" id="csol:105363850"/>
<feature type="domain" description="Cadherin" evidence="16">
    <location>
        <begin position="127"/>
        <end position="259"/>
    </location>
</feature>
<feature type="compositionally biased region" description="Polar residues" evidence="14">
    <location>
        <begin position="1481"/>
        <end position="1492"/>
    </location>
</feature>
<dbReference type="FunFam" id="2.60.40.60:FF:000098">
    <property type="entry name" value="cadherin-23 isoform X1"/>
    <property type="match status" value="1"/>
</dbReference>
<dbReference type="PROSITE" id="PS50268">
    <property type="entry name" value="CADHERIN_2"/>
    <property type="match status" value="5"/>
</dbReference>
<dbReference type="RefSeq" id="XP_011499951.1">
    <property type="nucleotide sequence ID" value="XM_011501649.1"/>
</dbReference>
<dbReference type="Pfam" id="PF00028">
    <property type="entry name" value="Cadherin"/>
    <property type="match status" value="1"/>
</dbReference>
<keyword evidence="6" id="KW-0677">Repeat</keyword>
<dbReference type="GO" id="GO:0007156">
    <property type="term" value="P:homophilic cell adhesion via plasma membrane adhesion molecules"/>
    <property type="evidence" value="ECO:0007669"/>
    <property type="project" value="InterPro"/>
</dbReference>
<sequence>MSDIDHGMQIGEEWLKTWICLSFLFAWVRAARPRFDVSTDMGMVLVPADAEVDTVIFRLRATDQDTDFPLIFEIIGTTTSPIVRVENLPCTLYNKVCQANVILTRRLVAGRLHDFVVRVRDSKGDVNSMQATISVTNSTTPRDKIFPHVPSLIMVPEDTKPEKELDYLLVESNPWSGKPVYIELWQPKELFKIRQRQMGSQTKGIITLIGELDFETQSMYTLTMYATDPYTQPGKDTRNIAGLHVVVIVQDVQDVPPVFTLAPPLTKINNSIKSGDLILRVHAEDGDKGVPREVTYGLISEGNPFTPFFNVSETTGEIILVKPLEELTKITHVGAPIVLKIVAEEIRSTRDEPPAQATVVELGLLLGEPVNSPPYFENDNYIARLNENAEPGTMINFSDDYSTRVKDEDIGKAGVFALKLENNNGTFEISPTVAERNANFFIMVRDNTFIDYEKSTTLRFKIVAQEVGPATNLSTSVPVTIFLSDVNDNNPSFDSPVYNVTLSENTNAGTRVVQVHATDKDTGDLGKIQYTKIIGDGSEAFVMNPENGVVTVSMGTVLDRELTPRLELIVEARDEDGRGLRGTATLIVNILDVNDNPPLFEKGIYEFLLNSELTNFTAPAFIKALDTDTESPNNIVQYEIVHGNYENKFQLNEITGELMVCEGINKSRKEDLDLQNQNRSRRAEDNNPLFILTARAYDLGVPHLSTTTQIRIIQPMSAFARIVMFVMPGENPDPRKTAETLATITGSRVIIQEIKPYISQINPSSSSDIGKRSVVVARVEQNGPGTLVDVDKIRASLTANGFGIISGMDNVGADNIASQATNDNTSISYTGRNNTKNNSIIDSTTEDVTVYKAENKLLTWLLVICGLLLLAAIITLIICCICPNCPFYMEPRKRRIHSSETLLVHSDGRPKRHLHRKPMKVADGYYAERKEAWSADPERHYWQFNRRNTKNLGIASLPGDIAPGYRNPEIERLRRAASLRLRDDVSANQIAPFTEQVLLRTRATTLAPPSERIYVEDVETVNRDYEQEELESFRKHELERDSMGVPSNEAIQPGHERLREQHFYRDGNAEVLRLITRGDIEDHKNFADVALKTDIQRLIVGHNYKSKDFNDNGSDEYRSRGVLKASMRDEELATGEMTKGPDKAAYVMHDVELVRQNALLTRLLLEKEAKGLNVPIIDSSSFLETQSLPGHVAIATQTDRTTATQTEFFGRSRSDNEELEEDQRIRRKSKQKERVETKEDFKKLKTIWVRTPIPEEIRTQSGNKISTPTRTKIEVTESCKVSISPDALKEISSSLKSSESGGNEEDDDEVLGKGTKVKPDLMQKVHKLTSKAVCLSKKKVKETKADNDSTTASPEVKEKNTLLKSKIRKKMEKTPKSKKLEKNMEFEKNNFMEPSFRILEKEISSFQKKIREFGDKKLKIIKRDSDKTDKECKSDDGPAYDLSKKCEITVKQIKKNFSKQKQTNAPKKQKSQSLEKKSIRNQRLTTNLLNRQSGIVEMKKKVPSLESKTIEELRKRMMKRDEKLDINKTSTSDDSKATSPSKTETSTVVDFDKLVEEVNDAAEKEISLLTQVTQKIINGKKTDDTKLSSSI</sequence>
<keyword evidence="8" id="KW-0130">Cell adhesion</keyword>
<evidence type="ECO:0000313" key="17">
    <source>
        <dbReference type="Proteomes" id="UP000695007"/>
    </source>
</evidence>
<dbReference type="GO" id="GO:0016477">
    <property type="term" value="P:cell migration"/>
    <property type="evidence" value="ECO:0007669"/>
    <property type="project" value="TreeGrafter"/>
</dbReference>
<gene>
    <name evidence="18" type="primary">LOC105363850</name>
</gene>
<evidence type="ECO:0000256" key="8">
    <source>
        <dbReference type="ARBA" id="ARBA00022889"/>
    </source>
</evidence>
<evidence type="ECO:0000313" key="18">
    <source>
        <dbReference type="RefSeq" id="XP_011499951.1"/>
    </source>
</evidence>
<keyword evidence="2" id="KW-1003">Cell membrane</keyword>
<name>A0AAJ7DXF9_9HYME</name>
<dbReference type="InterPro" id="IPR020894">
    <property type="entry name" value="Cadherin_CS"/>
</dbReference>
<feature type="domain" description="Cadherin" evidence="16">
    <location>
        <begin position="377"/>
        <end position="493"/>
    </location>
</feature>
<dbReference type="GO" id="GO:0045296">
    <property type="term" value="F:cadherin binding"/>
    <property type="evidence" value="ECO:0007669"/>
    <property type="project" value="TreeGrafter"/>
</dbReference>
<dbReference type="InterPro" id="IPR015919">
    <property type="entry name" value="Cadherin-like_sf"/>
</dbReference>
<evidence type="ECO:0000256" key="14">
    <source>
        <dbReference type="SAM" id="MobiDB-lite"/>
    </source>
</evidence>
<proteinExistence type="predicted"/>
<dbReference type="PANTHER" id="PTHR24027:SF438">
    <property type="entry name" value="CADHERIN 23"/>
    <property type="match status" value="1"/>
</dbReference>
<evidence type="ECO:0000256" key="12">
    <source>
        <dbReference type="ARBA" id="ARBA00059331"/>
    </source>
</evidence>
<evidence type="ECO:0000256" key="5">
    <source>
        <dbReference type="ARBA" id="ARBA00022729"/>
    </source>
</evidence>
<comment type="function">
    <text evidence="12">Cadherins are calcium-dependent cell adhesion proteins. They preferentially interact with themselves in a homophilic manner in connecting cells.</text>
</comment>
<dbReference type="SUPFAM" id="SSF49313">
    <property type="entry name" value="Cadherin-like"/>
    <property type="match status" value="5"/>
</dbReference>
<dbReference type="PANTHER" id="PTHR24027">
    <property type="entry name" value="CADHERIN-23"/>
    <property type="match status" value="1"/>
</dbReference>
<dbReference type="PRINTS" id="PR00205">
    <property type="entry name" value="CADHERIN"/>
</dbReference>
<evidence type="ECO:0000256" key="2">
    <source>
        <dbReference type="ARBA" id="ARBA00022475"/>
    </source>
</evidence>
<feature type="signal peptide" evidence="15">
    <location>
        <begin position="1"/>
        <end position="30"/>
    </location>
</feature>
<keyword evidence="17" id="KW-1185">Reference proteome</keyword>
<organism evidence="17 18">
    <name type="scientific">Ceratosolen solmsi marchali</name>
    <dbReference type="NCBI Taxonomy" id="326594"/>
    <lineage>
        <taxon>Eukaryota</taxon>
        <taxon>Metazoa</taxon>
        <taxon>Ecdysozoa</taxon>
        <taxon>Arthropoda</taxon>
        <taxon>Hexapoda</taxon>
        <taxon>Insecta</taxon>
        <taxon>Pterygota</taxon>
        <taxon>Neoptera</taxon>
        <taxon>Endopterygota</taxon>
        <taxon>Hymenoptera</taxon>
        <taxon>Apocrita</taxon>
        <taxon>Proctotrupomorpha</taxon>
        <taxon>Chalcidoidea</taxon>
        <taxon>Agaonidae</taxon>
        <taxon>Agaoninae</taxon>
        <taxon>Ceratosolen</taxon>
    </lineage>
</organism>
<comment type="subcellular location">
    <subcellularLocation>
        <location evidence="1">Cell membrane</location>
        <topology evidence="1">Single-pass type I membrane protein</topology>
    </subcellularLocation>
</comment>
<feature type="compositionally biased region" description="Basic and acidic residues" evidence="14">
    <location>
        <begin position="1517"/>
        <end position="1536"/>
    </location>
</feature>
<evidence type="ECO:0000256" key="4">
    <source>
        <dbReference type="ARBA" id="ARBA00022723"/>
    </source>
</evidence>
<evidence type="ECO:0000256" key="11">
    <source>
        <dbReference type="ARBA" id="ARBA00023180"/>
    </source>
</evidence>
<feature type="chain" id="PRO_5042586200" evidence="15">
    <location>
        <begin position="31"/>
        <end position="1591"/>
    </location>
</feature>
<keyword evidence="10" id="KW-0472">Membrane</keyword>
<feature type="compositionally biased region" description="Low complexity" evidence="14">
    <location>
        <begin position="1292"/>
        <end position="1301"/>
    </location>
</feature>
<protein>
    <submittedName>
        <fullName evidence="18">Cadherin-86C</fullName>
    </submittedName>
</protein>
<feature type="region of interest" description="Disordered" evidence="14">
    <location>
        <begin position="1292"/>
        <end position="1318"/>
    </location>
</feature>